<evidence type="ECO:0000256" key="10">
    <source>
        <dbReference type="ARBA" id="ARBA00023235"/>
    </source>
</evidence>
<dbReference type="GO" id="GO:0003677">
    <property type="term" value="F:DNA binding"/>
    <property type="evidence" value="ECO:0007669"/>
    <property type="project" value="UniProtKB-KW"/>
</dbReference>
<dbReference type="PANTHER" id="PTHR11070">
    <property type="entry name" value="UVRD / RECB / PCRA DNA HELICASE FAMILY MEMBER"/>
    <property type="match status" value="1"/>
</dbReference>
<dbReference type="GO" id="GO:0005524">
    <property type="term" value="F:ATP binding"/>
    <property type="evidence" value="ECO:0007669"/>
    <property type="project" value="UniProtKB-KW"/>
</dbReference>
<evidence type="ECO:0000256" key="11">
    <source>
        <dbReference type="ARBA" id="ARBA00034617"/>
    </source>
</evidence>
<evidence type="ECO:0000256" key="3">
    <source>
        <dbReference type="ARBA" id="ARBA00022763"/>
    </source>
</evidence>
<dbReference type="Gene3D" id="3.40.50.300">
    <property type="entry name" value="P-loop containing nucleotide triphosphate hydrolases"/>
    <property type="match status" value="3"/>
</dbReference>
<dbReference type="PANTHER" id="PTHR11070:SF67">
    <property type="entry name" value="DNA 3'-5' HELICASE"/>
    <property type="match status" value="1"/>
</dbReference>
<dbReference type="Pfam" id="PF13361">
    <property type="entry name" value="UvrD_C"/>
    <property type="match status" value="2"/>
</dbReference>
<reference evidence="16" key="1">
    <citation type="submission" date="2018-06" db="EMBL/GenBank/DDBJ databases">
        <authorList>
            <person name="Zhirakovskaya E."/>
        </authorList>
    </citation>
    <scope>NUCLEOTIDE SEQUENCE</scope>
</reference>
<comment type="catalytic activity">
    <reaction evidence="13">
        <text>ATP + H2O = ADP + phosphate + H(+)</text>
        <dbReference type="Rhea" id="RHEA:13065"/>
        <dbReference type="ChEBI" id="CHEBI:15377"/>
        <dbReference type="ChEBI" id="CHEBI:15378"/>
        <dbReference type="ChEBI" id="CHEBI:30616"/>
        <dbReference type="ChEBI" id="CHEBI:43474"/>
        <dbReference type="ChEBI" id="CHEBI:456216"/>
        <dbReference type="EC" id="5.6.2.4"/>
    </reaction>
</comment>
<evidence type="ECO:0000256" key="8">
    <source>
        <dbReference type="ARBA" id="ARBA00023125"/>
    </source>
</evidence>
<dbReference type="AlphaFoldDB" id="A0A3B0TGA8"/>
<protein>
    <recommendedName>
        <fullName evidence="12">DNA 3'-5' helicase</fullName>
        <ecNumber evidence="12">5.6.2.4</ecNumber>
    </recommendedName>
</protein>
<sequence length="1049" mass="120880">MLRTVRYCVFCRQKQVQEALFKIYSASAGSGKTYTLAKEYLKIILSSNKGYRRILAVTFTNKAVNEMKERILDNLFVFGQTLTIDNAPAMFVDLVEELQIDASDLQKKAKTTLKEILHNYAYFDISTIDKFTHRLIRTFAKDLKLPQNFEVVLDTDLLLDEAVSKLINKAGSNPKLTKVLIDFALEKIDDDKSWNIALDLNKIGKLLFNETHARHLRKVVDKEIDDFLDLKNIFNSEIKKVEAQASTISKAALEFIVSTGLQPTDFPRETLPNHFKKVIDGVFLPRLLYSNKLEENLINGKILKSGIVLPSEELPIKILHYYLDVKSQVYKRAFLKNAYKNIVPLTVLNAIQQEVRAIEIERDQISISKFNTIISNEVKDQPAPFVYERLGEKYRHYFIDEFQDTSEMQWNNLVPLIGNALESEDMQGEKSSLFLVGDAKQAIYRWRGGKAEQFLDLINLSANPFVLPPHIENLPSNYRSHEEIVKFNNDFFTATSPFLNQPIYKTLFEEGNQQRFNSKKGGMVQLTFLDVDTDGNIDDKYCEEVLKSINEVKEKKYQYKDICILVRSNKEGVLLANFLTQEKIPIISSESLLLKSSPKVRFLINLLRYQSQPQDLETAYELLLFLSANNDNRHCFITQHLENLPQLLQTIYGFEIGYLSQKSTYDTLEYAIRQFDLVPGSDAYINFLMDSVFDFEQKEGVDIPDFLLYWEKKKDKLSIAAPENTDAVQIMTVHKAKGLEFSIVIFPYANSNIYKEIDPKLWLPVQKDAYHGFEEILISKKQEAADYGETAKMLFDEEQHRLELDAFNVLYVALTRAVKALYIITKKDLTKKGEHKTGYYSGLFIHYLIKKRLWQKEKTSYLFGKLDVSKEIVAAEKQADIAYAYSHKERSGFRILAKSGVLWGTDREDALIKGNLIHFIMGLVETEKDVENALHTLLRNGDISLDETDALKTKVDQIINHPALEAYYKEGYTVKNEKDIITKDGHILRPDRVVISENKATIIDYKTGKKNPRYKEQLYAYADALRSIGYTVENKIIVYINEEITPEFI</sequence>
<keyword evidence="4" id="KW-0378">Hydrolase</keyword>
<dbReference type="PROSITE" id="PS51217">
    <property type="entry name" value="UVRD_HELICASE_CTER"/>
    <property type="match status" value="1"/>
</dbReference>
<dbReference type="GO" id="GO:0043138">
    <property type="term" value="F:3'-5' DNA helicase activity"/>
    <property type="evidence" value="ECO:0007669"/>
    <property type="project" value="UniProtKB-EC"/>
</dbReference>
<evidence type="ECO:0000259" key="14">
    <source>
        <dbReference type="PROSITE" id="PS51198"/>
    </source>
</evidence>
<accession>A0A3B0TGA8</accession>
<keyword evidence="8" id="KW-0238">DNA-binding</keyword>
<dbReference type="InterPro" id="IPR014016">
    <property type="entry name" value="UvrD-like_ATP-bd"/>
</dbReference>
<dbReference type="InterPro" id="IPR014017">
    <property type="entry name" value="DNA_helicase_UvrD-like_C"/>
</dbReference>
<keyword evidence="7" id="KW-0067">ATP-binding</keyword>
<dbReference type="Gene3D" id="3.90.320.10">
    <property type="match status" value="1"/>
</dbReference>
<evidence type="ECO:0000256" key="2">
    <source>
        <dbReference type="ARBA" id="ARBA00022741"/>
    </source>
</evidence>
<gene>
    <name evidence="16" type="ORF">MNBD_BACTEROID03-780</name>
</gene>
<organism evidence="16">
    <name type="scientific">hydrothermal vent metagenome</name>
    <dbReference type="NCBI Taxonomy" id="652676"/>
    <lineage>
        <taxon>unclassified sequences</taxon>
        <taxon>metagenomes</taxon>
        <taxon>ecological metagenomes</taxon>
    </lineage>
</organism>
<feature type="domain" description="UvrD-like helicase C-terminal" evidence="15">
    <location>
        <begin position="482"/>
        <end position="738"/>
    </location>
</feature>
<dbReference type="GO" id="GO:0000725">
    <property type="term" value="P:recombinational repair"/>
    <property type="evidence" value="ECO:0007669"/>
    <property type="project" value="TreeGrafter"/>
</dbReference>
<evidence type="ECO:0000256" key="7">
    <source>
        <dbReference type="ARBA" id="ARBA00022840"/>
    </source>
</evidence>
<dbReference type="Gene3D" id="1.10.3170.10">
    <property type="entry name" value="Recbcd, chain B, domain 2"/>
    <property type="match status" value="1"/>
</dbReference>
<evidence type="ECO:0000256" key="4">
    <source>
        <dbReference type="ARBA" id="ARBA00022801"/>
    </source>
</evidence>
<keyword evidence="1" id="KW-0540">Nuclease</keyword>
<dbReference type="SUPFAM" id="SSF52540">
    <property type="entry name" value="P-loop containing nucleoside triphosphate hydrolases"/>
    <property type="match status" value="1"/>
</dbReference>
<keyword evidence="3" id="KW-0227">DNA damage</keyword>
<keyword evidence="2" id="KW-0547">Nucleotide-binding</keyword>
<dbReference type="GO" id="GO:0004527">
    <property type="term" value="F:exonuclease activity"/>
    <property type="evidence" value="ECO:0007669"/>
    <property type="project" value="UniProtKB-KW"/>
</dbReference>
<feature type="domain" description="UvrD-like helicase ATP-binding" evidence="14">
    <location>
        <begin position="5"/>
        <end position="481"/>
    </location>
</feature>
<evidence type="ECO:0000259" key="15">
    <source>
        <dbReference type="PROSITE" id="PS51217"/>
    </source>
</evidence>
<dbReference type="EMBL" id="UOEL01000125">
    <property type="protein sequence ID" value="VAW15163.1"/>
    <property type="molecule type" value="Genomic_DNA"/>
</dbReference>
<dbReference type="GO" id="GO:0005829">
    <property type="term" value="C:cytosol"/>
    <property type="evidence" value="ECO:0007669"/>
    <property type="project" value="TreeGrafter"/>
</dbReference>
<name>A0A3B0TGA8_9ZZZZ</name>
<keyword evidence="9" id="KW-0234">DNA repair</keyword>
<evidence type="ECO:0000256" key="12">
    <source>
        <dbReference type="ARBA" id="ARBA00034808"/>
    </source>
</evidence>
<dbReference type="Pfam" id="PF12705">
    <property type="entry name" value="PDDEXK_1"/>
    <property type="match status" value="1"/>
</dbReference>
<keyword evidence="5 16" id="KW-0347">Helicase</keyword>
<evidence type="ECO:0000313" key="16">
    <source>
        <dbReference type="EMBL" id="VAW15163.1"/>
    </source>
</evidence>
<dbReference type="InterPro" id="IPR027417">
    <property type="entry name" value="P-loop_NTPase"/>
</dbReference>
<keyword evidence="10" id="KW-0413">Isomerase</keyword>
<keyword evidence="6" id="KW-0269">Exonuclease</keyword>
<dbReference type="InterPro" id="IPR038726">
    <property type="entry name" value="PDDEXK_AddAB-type"/>
</dbReference>
<evidence type="ECO:0000256" key="1">
    <source>
        <dbReference type="ARBA" id="ARBA00022722"/>
    </source>
</evidence>
<evidence type="ECO:0000256" key="6">
    <source>
        <dbReference type="ARBA" id="ARBA00022839"/>
    </source>
</evidence>
<dbReference type="PROSITE" id="PS51198">
    <property type="entry name" value="UVRD_HELICASE_ATP_BIND"/>
    <property type="match status" value="1"/>
</dbReference>
<evidence type="ECO:0000256" key="5">
    <source>
        <dbReference type="ARBA" id="ARBA00022806"/>
    </source>
</evidence>
<dbReference type="Pfam" id="PF00580">
    <property type="entry name" value="UvrD-helicase"/>
    <property type="match status" value="1"/>
</dbReference>
<dbReference type="InterPro" id="IPR000212">
    <property type="entry name" value="DNA_helicase_UvrD/REP"/>
</dbReference>
<proteinExistence type="predicted"/>
<comment type="catalytic activity">
    <reaction evidence="11">
        <text>Couples ATP hydrolysis with the unwinding of duplex DNA by translocating in the 3'-5' direction.</text>
        <dbReference type="EC" id="5.6.2.4"/>
    </reaction>
</comment>
<evidence type="ECO:0000256" key="13">
    <source>
        <dbReference type="ARBA" id="ARBA00048988"/>
    </source>
</evidence>
<dbReference type="InterPro" id="IPR011604">
    <property type="entry name" value="PDDEXK-like_dom_sf"/>
</dbReference>
<evidence type="ECO:0000256" key="9">
    <source>
        <dbReference type="ARBA" id="ARBA00023204"/>
    </source>
</evidence>
<dbReference type="EC" id="5.6.2.4" evidence="12"/>